<evidence type="ECO:0000256" key="3">
    <source>
        <dbReference type="ARBA" id="ARBA00022475"/>
    </source>
</evidence>
<dbReference type="Gene3D" id="1.20.5.3310">
    <property type="match status" value="1"/>
</dbReference>
<reference evidence="11 13" key="1">
    <citation type="submission" date="2016-12" db="EMBL/GenBank/DDBJ databases">
        <title>Diversity of luminous bacteria.</title>
        <authorList>
            <person name="Yoshizawa S."/>
            <person name="Kogure K."/>
        </authorList>
    </citation>
    <scope>NUCLEOTIDE SEQUENCE [LARGE SCALE GENOMIC DNA]</scope>
    <source>
        <strain evidence="11 13">LC1-200</strain>
    </source>
</reference>
<evidence type="ECO:0000256" key="1">
    <source>
        <dbReference type="ARBA" id="ARBA00004162"/>
    </source>
</evidence>
<dbReference type="PANTHER" id="PTHR42982:SF1">
    <property type="entry name" value="SEC-INDEPENDENT PROTEIN TRANSLOCASE PROTEIN TATA"/>
    <property type="match status" value="1"/>
</dbReference>
<feature type="transmembrane region" description="Helical" evidence="9">
    <location>
        <begin position="6"/>
        <end position="22"/>
    </location>
</feature>
<proteinExistence type="inferred from homology"/>
<dbReference type="PANTHER" id="PTHR42982">
    <property type="entry name" value="SEC-INDEPENDENT PROTEIN TRANSLOCASE PROTEIN TATA"/>
    <property type="match status" value="1"/>
</dbReference>
<protein>
    <recommendedName>
        <fullName evidence="9">Sec-independent protein translocase protein TatA</fullName>
    </recommendedName>
</protein>
<evidence type="ECO:0000256" key="9">
    <source>
        <dbReference type="HAMAP-Rule" id="MF_00236"/>
    </source>
</evidence>
<reference evidence="12 14" key="2">
    <citation type="submission" date="2018-01" db="EMBL/GenBank/DDBJ databases">
        <title>Whole genome sequencing of Histamine producing bacteria.</title>
        <authorList>
            <person name="Butler K."/>
        </authorList>
    </citation>
    <scope>NUCLEOTIDE SEQUENCE [LARGE SCALE GENOMIC DNA]</scope>
    <source>
        <strain evidence="12 14">A2-1</strain>
    </source>
</reference>
<dbReference type="GO" id="GO:0008320">
    <property type="term" value="F:protein transmembrane transporter activity"/>
    <property type="evidence" value="ECO:0007669"/>
    <property type="project" value="UniProtKB-UniRule"/>
</dbReference>
<comment type="caution">
    <text evidence="12">The sequence shown here is derived from an EMBL/GenBank/DDBJ whole genome shotgun (WGS) entry which is preliminary data.</text>
</comment>
<dbReference type="InterPro" id="IPR006312">
    <property type="entry name" value="TatA/E"/>
</dbReference>
<evidence type="ECO:0000313" key="12">
    <source>
        <dbReference type="EMBL" id="PSX05122.1"/>
    </source>
</evidence>
<evidence type="ECO:0000256" key="2">
    <source>
        <dbReference type="ARBA" id="ARBA00022448"/>
    </source>
</evidence>
<dbReference type="NCBIfam" id="NF002448">
    <property type="entry name" value="PRK01614.1"/>
    <property type="match status" value="1"/>
</dbReference>
<keyword evidence="6 9" id="KW-1133">Transmembrane helix</keyword>
<dbReference type="HAMAP" id="MF_00236">
    <property type="entry name" value="TatA_E"/>
    <property type="match status" value="1"/>
</dbReference>
<keyword evidence="3 9" id="KW-1003">Cell membrane</keyword>
<gene>
    <name evidence="9" type="primary">tatA</name>
    <name evidence="11" type="ORF">BTO08_14830</name>
    <name evidence="12" type="ORF">C0W41_18620</name>
</gene>
<keyword evidence="8 9" id="KW-0472">Membrane</keyword>
<evidence type="ECO:0000256" key="10">
    <source>
        <dbReference type="SAM" id="MobiDB-lite"/>
    </source>
</evidence>
<dbReference type="Proteomes" id="UP000238730">
    <property type="component" value="Unassembled WGS sequence"/>
</dbReference>
<evidence type="ECO:0000256" key="4">
    <source>
        <dbReference type="ARBA" id="ARBA00022692"/>
    </source>
</evidence>
<dbReference type="GO" id="GO:0033281">
    <property type="term" value="C:TAT protein transport complex"/>
    <property type="evidence" value="ECO:0007669"/>
    <property type="project" value="UniProtKB-UniRule"/>
</dbReference>
<sequence>MGGISIWQLLIIALIIVLLFGTKKLRTLGGDLGSAVKGFKKAISDDEAAAAAPAAKKESDNDADFEQKKIADEQKPADQTTTNQKDKEQV</sequence>
<dbReference type="Pfam" id="PF02416">
    <property type="entry name" value="TatA_B_E"/>
    <property type="match status" value="1"/>
</dbReference>
<dbReference type="OrthoDB" id="7066617at2"/>
<dbReference type="EMBL" id="MSCJ01000002">
    <property type="protein sequence ID" value="PQJ64986.1"/>
    <property type="molecule type" value="Genomic_DNA"/>
</dbReference>
<keyword evidence="7 9" id="KW-0811">Translocation</keyword>
<feature type="region of interest" description="Disordered" evidence="10">
    <location>
        <begin position="50"/>
        <end position="90"/>
    </location>
</feature>
<evidence type="ECO:0000256" key="8">
    <source>
        <dbReference type="ARBA" id="ARBA00023136"/>
    </source>
</evidence>
<comment type="function">
    <text evidence="9">Part of the twin-arginine translocation (Tat) system that transports large folded proteins containing a characteristic twin-arginine motif in their signal peptide across membranes. TatA could form the protein-conducting channel of the Tat system.</text>
</comment>
<organism evidence="12 14">
    <name type="scientific">Photobacterium angustum</name>
    <dbReference type="NCBI Taxonomy" id="661"/>
    <lineage>
        <taxon>Bacteria</taxon>
        <taxon>Pseudomonadati</taxon>
        <taxon>Pseudomonadota</taxon>
        <taxon>Gammaproteobacteria</taxon>
        <taxon>Vibrionales</taxon>
        <taxon>Vibrionaceae</taxon>
        <taxon>Photobacterium</taxon>
    </lineage>
</organism>
<evidence type="ECO:0000313" key="13">
    <source>
        <dbReference type="Proteomes" id="UP000238730"/>
    </source>
</evidence>
<comment type="subunit">
    <text evidence="9">The Tat system comprises two distinct complexes: a TatABC complex, containing multiple copies of TatA, TatB and TatC subunits, and a separate TatA complex, containing only TatA subunits. Substrates initially bind to the TatABC complex, which probably triggers association of the separate TatA complex to form the active translocon.</text>
</comment>
<evidence type="ECO:0000256" key="7">
    <source>
        <dbReference type="ARBA" id="ARBA00023010"/>
    </source>
</evidence>
<dbReference type="EMBL" id="PYOY01000013">
    <property type="protein sequence ID" value="PSX05122.1"/>
    <property type="molecule type" value="Genomic_DNA"/>
</dbReference>
<evidence type="ECO:0000313" key="14">
    <source>
        <dbReference type="Proteomes" id="UP000241440"/>
    </source>
</evidence>
<keyword evidence="4 9" id="KW-0812">Transmembrane</keyword>
<name>A0A2T3Q3I4_PHOAN</name>
<evidence type="ECO:0000256" key="6">
    <source>
        <dbReference type="ARBA" id="ARBA00022989"/>
    </source>
</evidence>
<accession>A0A2T3Q3I4</accession>
<feature type="compositionally biased region" description="Basic and acidic residues" evidence="10">
    <location>
        <begin position="55"/>
        <end position="76"/>
    </location>
</feature>
<dbReference type="Proteomes" id="UP000241440">
    <property type="component" value="Unassembled WGS sequence"/>
</dbReference>
<dbReference type="AlphaFoldDB" id="A0A2T3Q3I4"/>
<evidence type="ECO:0000256" key="5">
    <source>
        <dbReference type="ARBA" id="ARBA00022927"/>
    </source>
</evidence>
<dbReference type="RefSeq" id="WP_045084591.1">
    <property type="nucleotide sequence ID" value="NZ_JZSN01000014.1"/>
</dbReference>
<comment type="subcellular location">
    <subcellularLocation>
        <location evidence="1 9">Cell membrane</location>
        <topology evidence="1 9">Single-pass membrane protein</topology>
    </subcellularLocation>
</comment>
<dbReference type="InterPro" id="IPR003369">
    <property type="entry name" value="TatA/B/E"/>
</dbReference>
<dbReference type="GeneID" id="61231367"/>
<evidence type="ECO:0000313" key="11">
    <source>
        <dbReference type="EMBL" id="PQJ64986.1"/>
    </source>
</evidence>
<dbReference type="NCBIfam" id="TIGR01411">
    <property type="entry name" value="tatAE"/>
    <property type="match status" value="1"/>
</dbReference>
<keyword evidence="5 9" id="KW-0653">Protein transport</keyword>
<keyword evidence="2 9" id="KW-0813">Transport</keyword>
<dbReference type="GO" id="GO:0043953">
    <property type="term" value="P:protein transport by the Tat complex"/>
    <property type="evidence" value="ECO:0007669"/>
    <property type="project" value="UniProtKB-UniRule"/>
</dbReference>
<comment type="similarity">
    <text evidence="9">Belongs to the TatA/E family.</text>
</comment>